<keyword evidence="1" id="KW-0732">Signal</keyword>
<keyword evidence="3" id="KW-1185">Reference proteome</keyword>
<dbReference type="AlphaFoldDB" id="A0A1I0LE74"/>
<evidence type="ECO:0000313" key="3">
    <source>
        <dbReference type="Proteomes" id="UP000199181"/>
    </source>
</evidence>
<feature type="signal peptide" evidence="1">
    <location>
        <begin position="1"/>
        <end position="28"/>
    </location>
</feature>
<dbReference type="EMBL" id="FOIJ01000025">
    <property type="protein sequence ID" value="SEU37873.1"/>
    <property type="molecule type" value="Genomic_DNA"/>
</dbReference>
<organism evidence="2 3">
    <name type="scientific">Stigmatella erecta</name>
    <dbReference type="NCBI Taxonomy" id="83460"/>
    <lineage>
        <taxon>Bacteria</taxon>
        <taxon>Pseudomonadati</taxon>
        <taxon>Myxococcota</taxon>
        <taxon>Myxococcia</taxon>
        <taxon>Myxococcales</taxon>
        <taxon>Cystobacterineae</taxon>
        <taxon>Archangiaceae</taxon>
        <taxon>Stigmatella</taxon>
    </lineage>
</organism>
<gene>
    <name evidence="2" type="ORF">SAMN05443639_12516</name>
</gene>
<evidence type="ECO:0000313" key="2">
    <source>
        <dbReference type="EMBL" id="SEU37873.1"/>
    </source>
</evidence>
<protein>
    <submittedName>
        <fullName evidence="2">Uncharacterized protein</fullName>
    </submittedName>
</protein>
<dbReference type="Proteomes" id="UP000199181">
    <property type="component" value="Unassembled WGS sequence"/>
</dbReference>
<name>A0A1I0LE74_9BACT</name>
<dbReference type="RefSeq" id="WP_093525858.1">
    <property type="nucleotide sequence ID" value="NZ_FOIJ01000025.1"/>
</dbReference>
<evidence type="ECO:0000256" key="1">
    <source>
        <dbReference type="SAM" id="SignalP"/>
    </source>
</evidence>
<reference evidence="3" key="1">
    <citation type="submission" date="2016-10" db="EMBL/GenBank/DDBJ databases">
        <authorList>
            <person name="Varghese N."/>
            <person name="Submissions S."/>
        </authorList>
    </citation>
    <scope>NUCLEOTIDE SEQUENCE [LARGE SCALE GENOMIC DNA]</scope>
    <source>
        <strain evidence="3">DSM 16858</strain>
    </source>
</reference>
<accession>A0A1I0LE74</accession>
<feature type="chain" id="PRO_5011749745" evidence="1">
    <location>
        <begin position="29"/>
        <end position="106"/>
    </location>
</feature>
<sequence>MKTLVMRASFLVAAVMAVAVGPLGAAQAADEAREASANLCLAAPAGQTASFQEPGRLPGVREAQDSGAALGYCTVDCSRCATSQECRSRGAGSCTAISACRAPSQE</sequence>
<proteinExistence type="predicted"/>